<evidence type="ECO:0000256" key="1">
    <source>
        <dbReference type="ARBA" id="ARBA00006620"/>
    </source>
</evidence>
<keyword evidence="4" id="KW-0255">Endonuclease</keyword>
<dbReference type="InterPro" id="IPR012933">
    <property type="entry name" value="HicA_mRNA_interferase"/>
</dbReference>
<dbReference type="KEGG" id="tid:Thein_0377"/>
<reference evidence="9" key="1">
    <citation type="submission" date="2011-04" db="EMBL/GenBank/DDBJ databases">
        <title>The complete genome of Thermodesulfatator indicus DSM 15286.</title>
        <authorList>
            <person name="Lucas S."/>
            <person name="Copeland A."/>
            <person name="Lapidus A."/>
            <person name="Bruce D."/>
            <person name="Goodwin L."/>
            <person name="Pitluck S."/>
            <person name="Peters L."/>
            <person name="Kyrpides N."/>
            <person name="Mavromatis K."/>
            <person name="Pagani I."/>
            <person name="Ivanova N."/>
            <person name="Saunders L."/>
            <person name="Detter J.C."/>
            <person name="Tapia R."/>
            <person name="Han C."/>
            <person name="Land M."/>
            <person name="Hauser L."/>
            <person name="Markowitz V."/>
            <person name="Cheng J.-F."/>
            <person name="Hugenholtz P."/>
            <person name="Woyke T."/>
            <person name="Wu D."/>
            <person name="Spring S."/>
            <person name="Schroeder M."/>
            <person name="Brambilla E."/>
            <person name="Klenk H.-P."/>
            <person name="Eisen J.A."/>
        </authorList>
    </citation>
    <scope>NUCLEOTIDE SEQUENCE [LARGE SCALE GENOMIC DNA]</scope>
    <source>
        <strain evidence="9">DSM 15286 / JCM 11887 / CIR29812</strain>
    </source>
</reference>
<dbReference type="RefSeq" id="WP_013907005.1">
    <property type="nucleotide sequence ID" value="NC_015681.1"/>
</dbReference>
<keyword evidence="5" id="KW-0378">Hydrolase</keyword>
<dbReference type="eggNOG" id="COG1724">
    <property type="taxonomic scope" value="Bacteria"/>
</dbReference>
<reference evidence="8 9" key="2">
    <citation type="journal article" date="2012" name="Stand. Genomic Sci.">
        <title>Complete genome sequence of the thermophilic sulfate-reducing ocean bacterium Thermodesulfatator indicus type strain (CIR29812(T)).</title>
        <authorList>
            <person name="Anderson I."/>
            <person name="Saunders E."/>
            <person name="Lapidus A."/>
            <person name="Nolan M."/>
            <person name="Lucas S."/>
            <person name="Tice H."/>
            <person name="Del Rio T.G."/>
            <person name="Cheng J.F."/>
            <person name="Han C."/>
            <person name="Tapia R."/>
            <person name="Goodwin L.A."/>
            <person name="Pitluck S."/>
            <person name="Liolios K."/>
            <person name="Mavromatis K."/>
            <person name="Pagani I."/>
            <person name="Ivanova N."/>
            <person name="Mikhailova N."/>
            <person name="Pati A."/>
            <person name="Chen A."/>
            <person name="Palaniappan K."/>
            <person name="Land M."/>
            <person name="Hauser L."/>
            <person name="Jeffries C.D."/>
            <person name="Chang Y.J."/>
            <person name="Brambilla E.M."/>
            <person name="Rohde M."/>
            <person name="Spring S."/>
            <person name="Goker M."/>
            <person name="Detter J.C."/>
            <person name="Woyke T."/>
            <person name="Bristow J."/>
            <person name="Eisen J.A."/>
            <person name="Markowitz V."/>
            <person name="Hugenholtz P."/>
            <person name="Kyrpides N.C."/>
            <person name="Klenk H.P."/>
        </authorList>
    </citation>
    <scope>NUCLEOTIDE SEQUENCE [LARGE SCALE GENOMIC DNA]</scope>
    <source>
        <strain evidence="9">DSM 15286 / JCM 11887 / CIR29812</strain>
    </source>
</reference>
<keyword evidence="3" id="KW-0540">Nuclease</keyword>
<evidence type="ECO:0000256" key="2">
    <source>
        <dbReference type="ARBA" id="ARBA00022649"/>
    </source>
</evidence>
<dbReference type="HOGENOM" id="CLU_164851_6_4_0"/>
<dbReference type="AlphaFoldDB" id="F8AAC2"/>
<keyword evidence="2" id="KW-1277">Toxin-antitoxin system</keyword>
<dbReference type="Gene3D" id="3.30.920.30">
    <property type="entry name" value="Hypothetical protein"/>
    <property type="match status" value="1"/>
</dbReference>
<dbReference type="GO" id="GO:0004519">
    <property type="term" value="F:endonuclease activity"/>
    <property type="evidence" value="ECO:0007669"/>
    <property type="project" value="UniProtKB-KW"/>
</dbReference>
<keyword evidence="7" id="KW-0346">Stress response</keyword>
<evidence type="ECO:0000313" key="9">
    <source>
        <dbReference type="Proteomes" id="UP000006793"/>
    </source>
</evidence>
<dbReference type="Pfam" id="PF07927">
    <property type="entry name" value="HicA_toxin"/>
    <property type="match status" value="1"/>
</dbReference>
<evidence type="ECO:0000256" key="5">
    <source>
        <dbReference type="ARBA" id="ARBA00022801"/>
    </source>
</evidence>
<evidence type="ECO:0000256" key="3">
    <source>
        <dbReference type="ARBA" id="ARBA00022722"/>
    </source>
</evidence>
<dbReference type="STRING" id="667014.Thein_0377"/>
<comment type="similarity">
    <text evidence="1">Belongs to the HicA mRNA interferase family.</text>
</comment>
<dbReference type="InParanoid" id="F8AAC2"/>
<evidence type="ECO:0000256" key="4">
    <source>
        <dbReference type="ARBA" id="ARBA00022759"/>
    </source>
</evidence>
<protein>
    <submittedName>
        <fullName evidence="8">YcfA family protein</fullName>
    </submittedName>
</protein>
<evidence type="ECO:0000256" key="6">
    <source>
        <dbReference type="ARBA" id="ARBA00022884"/>
    </source>
</evidence>
<dbReference type="InterPro" id="IPR038570">
    <property type="entry name" value="HicA_sf"/>
</dbReference>
<evidence type="ECO:0000256" key="7">
    <source>
        <dbReference type="ARBA" id="ARBA00023016"/>
    </source>
</evidence>
<organism evidence="8 9">
    <name type="scientific">Thermodesulfatator indicus (strain DSM 15286 / JCM 11887 / CIR29812)</name>
    <dbReference type="NCBI Taxonomy" id="667014"/>
    <lineage>
        <taxon>Bacteria</taxon>
        <taxon>Pseudomonadati</taxon>
        <taxon>Thermodesulfobacteriota</taxon>
        <taxon>Thermodesulfobacteria</taxon>
        <taxon>Thermodesulfobacteriales</taxon>
        <taxon>Thermodesulfatatoraceae</taxon>
        <taxon>Thermodesulfatator</taxon>
    </lineage>
</organism>
<evidence type="ECO:0000313" key="8">
    <source>
        <dbReference type="EMBL" id="AEH44259.1"/>
    </source>
</evidence>
<name>F8AAC2_THEID</name>
<keyword evidence="9" id="KW-1185">Reference proteome</keyword>
<sequence>MKFPKDVPKNKVIKIFEVLGFKVVREGNHIAMIKENPDGSKIPLTLPNHKKIKGSTLRHICTQAKIDRQKFLEIYQKI</sequence>
<keyword evidence="6" id="KW-0694">RNA-binding</keyword>
<dbReference type="EMBL" id="CP002683">
    <property type="protein sequence ID" value="AEH44259.1"/>
    <property type="molecule type" value="Genomic_DNA"/>
</dbReference>
<dbReference type="Proteomes" id="UP000006793">
    <property type="component" value="Chromosome"/>
</dbReference>
<dbReference type="OrthoDB" id="286048at2"/>
<dbReference type="PaxDb" id="667014-Thein_0377"/>
<dbReference type="GO" id="GO:0003729">
    <property type="term" value="F:mRNA binding"/>
    <property type="evidence" value="ECO:0007669"/>
    <property type="project" value="InterPro"/>
</dbReference>
<proteinExistence type="inferred from homology"/>
<accession>F8AAC2</accession>
<dbReference type="GO" id="GO:0016787">
    <property type="term" value="F:hydrolase activity"/>
    <property type="evidence" value="ECO:0007669"/>
    <property type="project" value="UniProtKB-KW"/>
</dbReference>
<gene>
    <name evidence="8" type="ordered locus">Thein_0377</name>
</gene>
<dbReference type="SUPFAM" id="SSF54786">
    <property type="entry name" value="YcfA/nrd intein domain"/>
    <property type="match status" value="1"/>
</dbReference>